<name>A0A5C6AYB7_9BACT</name>
<evidence type="ECO:0000313" key="2">
    <source>
        <dbReference type="Proteomes" id="UP000320176"/>
    </source>
</evidence>
<dbReference type="AlphaFoldDB" id="A0A5C6AYB7"/>
<dbReference type="EMBL" id="SJPN01000003">
    <property type="protein sequence ID" value="TWU04648.1"/>
    <property type="molecule type" value="Genomic_DNA"/>
</dbReference>
<reference evidence="1 2" key="1">
    <citation type="submission" date="2019-02" db="EMBL/GenBank/DDBJ databases">
        <title>Deep-cultivation of Planctomycetes and their phenomic and genomic characterization uncovers novel biology.</title>
        <authorList>
            <person name="Wiegand S."/>
            <person name="Jogler M."/>
            <person name="Boedeker C."/>
            <person name="Pinto D."/>
            <person name="Vollmers J."/>
            <person name="Rivas-Marin E."/>
            <person name="Kohn T."/>
            <person name="Peeters S.H."/>
            <person name="Heuer A."/>
            <person name="Rast P."/>
            <person name="Oberbeckmann S."/>
            <person name="Bunk B."/>
            <person name="Jeske O."/>
            <person name="Meyerdierks A."/>
            <person name="Storesund J.E."/>
            <person name="Kallscheuer N."/>
            <person name="Luecker S."/>
            <person name="Lage O.M."/>
            <person name="Pohl T."/>
            <person name="Merkel B.J."/>
            <person name="Hornburger P."/>
            <person name="Mueller R.-W."/>
            <person name="Bruemmer F."/>
            <person name="Labrenz M."/>
            <person name="Spormann A.M."/>
            <person name="Op Den Camp H."/>
            <person name="Overmann J."/>
            <person name="Amann R."/>
            <person name="Jetten M.S.M."/>
            <person name="Mascher T."/>
            <person name="Medema M.H."/>
            <person name="Devos D.P."/>
            <person name="Kaster A.-K."/>
            <person name="Ovreas L."/>
            <person name="Rohde M."/>
            <person name="Galperin M.Y."/>
            <person name="Jogler C."/>
        </authorList>
    </citation>
    <scope>NUCLEOTIDE SEQUENCE [LARGE SCALE GENOMIC DNA]</scope>
    <source>
        <strain evidence="1 2">Pla52n</strain>
    </source>
</reference>
<comment type="caution">
    <text evidence="1">The sequence shown here is derived from an EMBL/GenBank/DDBJ whole genome shotgun (WGS) entry which is preliminary data.</text>
</comment>
<organism evidence="1 2">
    <name type="scientific">Stieleria varia</name>
    <dbReference type="NCBI Taxonomy" id="2528005"/>
    <lineage>
        <taxon>Bacteria</taxon>
        <taxon>Pseudomonadati</taxon>
        <taxon>Planctomycetota</taxon>
        <taxon>Planctomycetia</taxon>
        <taxon>Pirellulales</taxon>
        <taxon>Pirellulaceae</taxon>
        <taxon>Stieleria</taxon>
    </lineage>
</organism>
<keyword evidence="2" id="KW-1185">Reference proteome</keyword>
<dbReference type="Proteomes" id="UP000320176">
    <property type="component" value="Unassembled WGS sequence"/>
</dbReference>
<proteinExistence type="predicted"/>
<evidence type="ECO:0000313" key="1">
    <source>
        <dbReference type="EMBL" id="TWU04648.1"/>
    </source>
</evidence>
<sequence length="185" mass="20172">MNIRAGILVVLQLIATVTTGDDVTPLDIGSESRDGILRYSGPFSNDFPGSELQFELSFGHAEFSTRNVFFLASDFQRHPFWIDVDGLEKLSALEKVVAAYSAGKRTPPPEVLKSLNGSFAVFAFRTTSGTVGKMWPGASWVLVVKSAEPDAAKVLLDRIDDDRPPEARVFKSIKKLDSSMHPLGG</sequence>
<accession>A0A5C6AYB7</accession>
<gene>
    <name evidence="1" type="ORF">Pla52n_26900</name>
</gene>
<dbReference type="RefSeq" id="WP_146520032.1">
    <property type="nucleotide sequence ID" value="NZ_CP151726.1"/>
</dbReference>
<protein>
    <submittedName>
        <fullName evidence="1">Uncharacterized protein</fullName>
    </submittedName>
</protein>